<dbReference type="GO" id="GO:0016747">
    <property type="term" value="F:acyltransferase activity, transferring groups other than amino-acyl groups"/>
    <property type="evidence" value="ECO:0007669"/>
    <property type="project" value="InterPro"/>
</dbReference>
<gene>
    <name evidence="4" type="ORF">FPFC_070400</name>
</gene>
<dbReference type="Proteomes" id="UP000061227">
    <property type="component" value="Unassembled WGS sequence"/>
</dbReference>
<evidence type="ECO:0000259" key="3">
    <source>
        <dbReference type="PROSITE" id="PS51186"/>
    </source>
</evidence>
<dbReference type="CDD" id="cd04301">
    <property type="entry name" value="NAT_SF"/>
    <property type="match status" value="1"/>
</dbReference>
<evidence type="ECO:0000256" key="1">
    <source>
        <dbReference type="ARBA" id="ARBA00022679"/>
    </source>
</evidence>
<keyword evidence="2" id="KW-0012">Acyltransferase</keyword>
<sequence>MKTMDFNGHKAIITKFKATDKELYDQSIKLRNAILRQPYNKPITTDEIFIEQNNQFYGITIDYLLIATFSCYQIDATTVRLVSFAVDEQYQHHGIGSSLLNFAIDDFKNQGYHCMSLSARTSAHEFYLKQGFKDTGKLVVNNDLGIVHPEMHCSF</sequence>
<evidence type="ECO:0000256" key="2">
    <source>
        <dbReference type="ARBA" id="ARBA00023315"/>
    </source>
</evidence>
<dbReference type="PROSITE" id="PS51186">
    <property type="entry name" value="GNAT"/>
    <property type="match status" value="1"/>
</dbReference>
<organism evidence="4 5">
    <name type="scientific">Fructobacillus pseudoficulneus</name>
    <dbReference type="NCBI Taxonomy" id="220714"/>
    <lineage>
        <taxon>Bacteria</taxon>
        <taxon>Bacillati</taxon>
        <taxon>Bacillota</taxon>
        <taxon>Bacilli</taxon>
        <taxon>Lactobacillales</taxon>
        <taxon>Lactobacillaceae</taxon>
        <taxon>Fructobacillus</taxon>
    </lineage>
</organism>
<name>A0A3F3GXM0_9LACO</name>
<dbReference type="Gene3D" id="3.40.630.30">
    <property type="match status" value="1"/>
</dbReference>
<dbReference type="PANTHER" id="PTHR43420">
    <property type="entry name" value="ACETYLTRANSFERASE"/>
    <property type="match status" value="1"/>
</dbReference>
<dbReference type="EMBL" id="DF968069">
    <property type="protein sequence ID" value="GAP03424.1"/>
    <property type="molecule type" value="Genomic_DNA"/>
</dbReference>
<proteinExistence type="predicted"/>
<dbReference type="InterPro" id="IPR050680">
    <property type="entry name" value="YpeA/RimI_acetyltransf"/>
</dbReference>
<dbReference type="Pfam" id="PF00583">
    <property type="entry name" value="Acetyltransf_1"/>
    <property type="match status" value="1"/>
</dbReference>
<feature type="domain" description="N-acetyltransferase" evidence="3">
    <location>
        <begin position="14"/>
        <end position="155"/>
    </location>
</feature>
<dbReference type="InterPro" id="IPR016181">
    <property type="entry name" value="Acyl_CoA_acyltransferase"/>
</dbReference>
<dbReference type="SUPFAM" id="SSF55729">
    <property type="entry name" value="Acyl-CoA N-acyltransferases (Nat)"/>
    <property type="match status" value="1"/>
</dbReference>
<evidence type="ECO:0000313" key="4">
    <source>
        <dbReference type="EMBL" id="GAP03424.1"/>
    </source>
</evidence>
<keyword evidence="1 4" id="KW-0808">Transferase</keyword>
<protein>
    <submittedName>
        <fullName evidence="4">Acetyltransferase</fullName>
    </submittedName>
</protein>
<accession>A0A3F3GXM0</accession>
<reference evidence="4 5" key="1">
    <citation type="journal article" date="2015" name="BMC Genomics">
        <title>Comparative genomics of Fructobacillus spp. and Leuconostoc spp. reveals niche-specific evolution of Fructobacillus spp.</title>
        <authorList>
            <person name="Endo A."/>
            <person name="Tanizawa Y."/>
            <person name="Tanaka N."/>
            <person name="Maeno S."/>
            <person name="Kumar H."/>
            <person name="Shiwa Y."/>
            <person name="Okada S."/>
            <person name="Yoshikawa H."/>
            <person name="Dicks L."/>
            <person name="Nakagawa J."/>
            <person name="Arita M."/>
        </authorList>
    </citation>
    <scope>NUCLEOTIDE SEQUENCE [LARGE SCALE GENOMIC DNA]</scope>
    <source>
        <strain evidence="4 5">DSM 15468</strain>
    </source>
</reference>
<keyword evidence="5" id="KW-1185">Reference proteome</keyword>
<evidence type="ECO:0000313" key="5">
    <source>
        <dbReference type="Proteomes" id="UP000061227"/>
    </source>
</evidence>
<dbReference type="InterPro" id="IPR000182">
    <property type="entry name" value="GNAT_dom"/>
</dbReference>
<dbReference type="AlphaFoldDB" id="A0A3F3GXM0"/>
<dbReference type="STRING" id="220714.SAMN05660469_1387"/>
<dbReference type="RefSeq" id="WP_242975649.1">
    <property type="nucleotide sequence ID" value="NZ_DF968069.1"/>
</dbReference>